<reference evidence="3" key="1">
    <citation type="journal article" date="2020" name="Stud. Mycol.">
        <title>101 Dothideomycetes genomes: a test case for predicting lifestyles and emergence of pathogens.</title>
        <authorList>
            <person name="Haridas S."/>
            <person name="Albert R."/>
            <person name="Binder M."/>
            <person name="Bloem J."/>
            <person name="Labutti K."/>
            <person name="Salamov A."/>
            <person name="Andreopoulos B."/>
            <person name="Baker S."/>
            <person name="Barry K."/>
            <person name="Bills G."/>
            <person name="Bluhm B."/>
            <person name="Cannon C."/>
            <person name="Castanera R."/>
            <person name="Culley D."/>
            <person name="Daum C."/>
            <person name="Ezra D."/>
            <person name="Gonzalez J."/>
            <person name="Henrissat B."/>
            <person name="Kuo A."/>
            <person name="Liang C."/>
            <person name="Lipzen A."/>
            <person name="Lutzoni F."/>
            <person name="Magnuson J."/>
            <person name="Mondo S."/>
            <person name="Nolan M."/>
            <person name="Ohm R."/>
            <person name="Pangilinan J."/>
            <person name="Park H.-J."/>
            <person name="Ramirez L."/>
            <person name="Alfaro M."/>
            <person name="Sun H."/>
            <person name="Tritt A."/>
            <person name="Yoshinaga Y."/>
            <person name="Zwiers L.-H."/>
            <person name="Turgeon B."/>
            <person name="Goodwin S."/>
            <person name="Spatafora J."/>
            <person name="Crous P."/>
            <person name="Grigoriev I."/>
        </authorList>
    </citation>
    <scope>NUCLEOTIDE SEQUENCE</scope>
    <source>
        <strain evidence="3">ATCC 36951</strain>
    </source>
</reference>
<accession>A0A6A6C7A1</accession>
<evidence type="ECO:0000313" key="4">
    <source>
        <dbReference type="Proteomes" id="UP000799537"/>
    </source>
</evidence>
<keyword evidence="2" id="KW-1133">Transmembrane helix</keyword>
<keyword evidence="2" id="KW-0812">Transmembrane</keyword>
<name>A0A6A6C7A1_ZASCE</name>
<gene>
    <name evidence="3" type="ORF">M409DRAFT_26442</name>
</gene>
<dbReference type="RefSeq" id="XP_033663883.1">
    <property type="nucleotide sequence ID" value="XM_033808111.1"/>
</dbReference>
<keyword evidence="4" id="KW-1185">Reference proteome</keyword>
<protein>
    <submittedName>
        <fullName evidence="3">Uncharacterized protein</fullName>
    </submittedName>
</protein>
<keyword evidence="2" id="KW-0472">Membrane</keyword>
<feature type="transmembrane region" description="Helical" evidence="2">
    <location>
        <begin position="99"/>
        <end position="116"/>
    </location>
</feature>
<dbReference type="GeneID" id="54561383"/>
<dbReference type="Proteomes" id="UP000799537">
    <property type="component" value="Unassembled WGS sequence"/>
</dbReference>
<evidence type="ECO:0000256" key="2">
    <source>
        <dbReference type="SAM" id="Phobius"/>
    </source>
</evidence>
<organism evidence="3 4">
    <name type="scientific">Zasmidium cellare ATCC 36951</name>
    <dbReference type="NCBI Taxonomy" id="1080233"/>
    <lineage>
        <taxon>Eukaryota</taxon>
        <taxon>Fungi</taxon>
        <taxon>Dikarya</taxon>
        <taxon>Ascomycota</taxon>
        <taxon>Pezizomycotina</taxon>
        <taxon>Dothideomycetes</taxon>
        <taxon>Dothideomycetidae</taxon>
        <taxon>Mycosphaerellales</taxon>
        <taxon>Mycosphaerellaceae</taxon>
        <taxon>Zasmidium</taxon>
    </lineage>
</organism>
<sequence length="201" mass="22281">MAPQRQPLPRHGSSQMSDLDVQSDMQCPPTPLLEGRHMLRREKPLDLEKCQDSTRFSKEVEGGKQIYALFGVEFFPDSISSTEKDDLVRASNKYHALQVALWIFIWFGGPVVISIVGCLPKESLAEHETLIKSTVLAVVIAMIIALHQLTVLAVKTVVQWVGDPTDRISRVWLCCYSLLTPLIAIAMAARLGVSVQVSINA</sequence>
<dbReference type="AlphaFoldDB" id="A0A6A6C7A1"/>
<dbReference type="EMBL" id="ML993610">
    <property type="protein sequence ID" value="KAF2162994.1"/>
    <property type="molecule type" value="Genomic_DNA"/>
</dbReference>
<feature type="transmembrane region" description="Helical" evidence="2">
    <location>
        <begin position="136"/>
        <end position="158"/>
    </location>
</feature>
<evidence type="ECO:0000256" key="1">
    <source>
        <dbReference type="SAM" id="MobiDB-lite"/>
    </source>
</evidence>
<proteinExistence type="predicted"/>
<feature type="transmembrane region" description="Helical" evidence="2">
    <location>
        <begin position="170"/>
        <end position="193"/>
    </location>
</feature>
<feature type="region of interest" description="Disordered" evidence="1">
    <location>
        <begin position="1"/>
        <end position="27"/>
    </location>
</feature>
<evidence type="ECO:0000313" key="3">
    <source>
        <dbReference type="EMBL" id="KAF2162994.1"/>
    </source>
</evidence>